<accession>A0AA85KIJ6</accession>
<evidence type="ECO:0000313" key="1">
    <source>
        <dbReference type="Proteomes" id="UP000050795"/>
    </source>
</evidence>
<evidence type="ECO:0000313" key="2">
    <source>
        <dbReference type="WBParaSite" id="TREG1_85040.1"/>
    </source>
</evidence>
<dbReference type="Proteomes" id="UP000050795">
    <property type="component" value="Unassembled WGS sequence"/>
</dbReference>
<name>A0AA85KIJ6_TRIRE</name>
<sequence length="315" mass="35832">MRTGQGKEVISMRVMIRKYVKLDPDDEFSSDTLIKRHGEQLKNKHKPSKWCRLHITNDELWLSGGYWWPNSILNGIHLSELNCLVTFYSTPNLLALGIASRLYDSEKEYVLLSTKSGTDRDQLVKTLTTLCGNRYKQTEKKFNIPIIGPPVNIVEISLSPEIKHSLNTERSIDIIHESCSHSTTCNNHSEVCGQQTTVVSIEKPITSSIYIPPSTTSNESTTKTTINESTSMEMCNDDQSITKLSLQKPQHEIQWKSTESIRPCRLKRFLSPYYEGLESGLNPKDLIHVYYDPKQGNIISQDGPIYLYCVNCPSE</sequence>
<protein>
    <submittedName>
        <fullName evidence="2">Uncharacterized protein</fullName>
    </submittedName>
</protein>
<proteinExistence type="predicted"/>
<keyword evidence="1" id="KW-1185">Reference proteome</keyword>
<reference evidence="1" key="1">
    <citation type="submission" date="2022-06" db="EMBL/GenBank/DDBJ databases">
        <authorList>
            <person name="Berger JAMES D."/>
            <person name="Berger JAMES D."/>
        </authorList>
    </citation>
    <scope>NUCLEOTIDE SEQUENCE [LARGE SCALE GENOMIC DNA]</scope>
</reference>
<dbReference type="WBParaSite" id="TREG1_85040.1">
    <property type="protein sequence ID" value="TREG1_85040.1"/>
    <property type="gene ID" value="TREG1_85040"/>
</dbReference>
<organism evidence="1 2">
    <name type="scientific">Trichobilharzia regenti</name>
    <name type="common">Nasal bird schistosome</name>
    <dbReference type="NCBI Taxonomy" id="157069"/>
    <lineage>
        <taxon>Eukaryota</taxon>
        <taxon>Metazoa</taxon>
        <taxon>Spiralia</taxon>
        <taxon>Lophotrochozoa</taxon>
        <taxon>Platyhelminthes</taxon>
        <taxon>Trematoda</taxon>
        <taxon>Digenea</taxon>
        <taxon>Strigeidida</taxon>
        <taxon>Schistosomatoidea</taxon>
        <taxon>Schistosomatidae</taxon>
        <taxon>Trichobilharzia</taxon>
    </lineage>
</organism>
<dbReference type="AlphaFoldDB" id="A0AA85KIJ6"/>
<reference evidence="2" key="2">
    <citation type="submission" date="2023-11" db="UniProtKB">
        <authorList>
            <consortium name="WormBaseParasite"/>
        </authorList>
    </citation>
    <scope>IDENTIFICATION</scope>
</reference>